<dbReference type="SUPFAM" id="SSF52788">
    <property type="entry name" value="Phosphotyrosine protein phosphatases I"/>
    <property type="match status" value="1"/>
</dbReference>
<evidence type="ECO:0000256" key="2">
    <source>
        <dbReference type="ARBA" id="ARBA00013064"/>
    </source>
</evidence>
<name>A0ABM6F2C2_9BURK</name>
<evidence type="ECO:0000313" key="8">
    <source>
        <dbReference type="Proteomes" id="UP000177515"/>
    </source>
</evidence>
<dbReference type="InterPro" id="IPR017867">
    <property type="entry name" value="Tyr_phospatase_low_mol_wt"/>
</dbReference>
<comment type="similarity">
    <text evidence="1">Belongs to the low molecular weight phosphotyrosine protein phosphatase family.</text>
</comment>
<dbReference type="PRINTS" id="PR00719">
    <property type="entry name" value="LMWPTPASE"/>
</dbReference>
<dbReference type="Gene3D" id="3.40.50.2300">
    <property type="match status" value="1"/>
</dbReference>
<dbReference type="Proteomes" id="UP000177515">
    <property type="component" value="Chromosome 1"/>
</dbReference>
<dbReference type="SMART" id="SM00226">
    <property type="entry name" value="LMWPc"/>
    <property type="match status" value="1"/>
</dbReference>
<organism evidence="7 8">
    <name type="scientific">Cupriavidus malaysiensis</name>
    <dbReference type="NCBI Taxonomy" id="367825"/>
    <lineage>
        <taxon>Bacteria</taxon>
        <taxon>Pseudomonadati</taxon>
        <taxon>Pseudomonadota</taxon>
        <taxon>Betaproteobacteria</taxon>
        <taxon>Burkholderiales</taxon>
        <taxon>Burkholderiaceae</taxon>
        <taxon>Cupriavidus</taxon>
    </lineage>
</organism>
<dbReference type="RefSeq" id="WP_071068702.1">
    <property type="nucleotide sequence ID" value="NZ_CP017754.1"/>
</dbReference>
<dbReference type="EMBL" id="CP017754">
    <property type="protein sequence ID" value="AOZ05342.1"/>
    <property type="molecule type" value="Genomic_DNA"/>
</dbReference>
<dbReference type="PANTHER" id="PTHR11717:SF31">
    <property type="entry name" value="LOW MOLECULAR WEIGHT PROTEIN-TYROSINE-PHOSPHATASE ETP-RELATED"/>
    <property type="match status" value="1"/>
</dbReference>
<keyword evidence="4" id="KW-0904">Protein phosphatase</keyword>
<gene>
    <name evidence="7" type="ORF">BKK80_05610</name>
</gene>
<evidence type="ECO:0000256" key="3">
    <source>
        <dbReference type="ARBA" id="ARBA00022801"/>
    </source>
</evidence>
<dbReference type="Pfam" id="PF01451">
    <property type="entry name" value="LMWPc"/>
    <property type="match status" value="1"/>
</dbReference>
<reference evidence="7 8" key="1">
    <citation type="submission" date="2016-10" db="EMBL/GenBank/DDBJ databases">
        <title>Complete genome sequences of three Cupriavidus strains isolated from various Malaysian environments.</title>
        <authorList>
            <person name="Abdullah A.A.-A."/>
            <person name="Shafie N.A.H."/>
            <person name="Lau N.S."/>
        </authorList>
    </citation>
    <scope>NUCLEOTIDE SEQUENCE [LARGE SCALE GENOMIC DNA]</scope>
    <source>
        <strain evidence="7 8">USMAA1020</strain>
    </source>
</reference>
<proteinExistence type="inferred from homology"/>
<dbReference type="InterPro" id="IPR036196">
    <property type="entry name" value="Ptyr_pPase_sf"/>
</dbReference>
<evidence type="ECO:0000256" key="4">
    <source>
        <dbReference type="ARBA" id="ARBA00022912"/>
    </source>
</evidence>
<keyword evidence="3" id="KW-0378">Hydrolase</keyword>
<keyword evidence="8" id="KW-1185">Reference proteome</keyword>
<evidence type="ECO:0000313" key="7">
    <source>
        <dbReference type="EMBL" id="AOZ05342.1"/>
    </source>
</evidence>
<evidence type="ECO:0000256" key="1">
    <source>
        <dbReference type="ARBA" id="ARBA00011063"/>
    </source>
</evidence>
<accession>A0ABM6F2C2</accession>
<feature type="domain" description="Phosphotyrosine protein phosphatase I" evidence="6">
    <location>
        <begin position="3"/>
        <end position="140"/>
    </location>
</feature>
<dbReference type="InterPro" id="IPR050438">
    <property type="entry name" value="LMW_PTPase"/>
</dbReference>
<dbReference type="EC" id="3.1.3.48" evidence="2"/>
<sequence length="145" mass="15886">MIKSVMIVCIGNICRSPMAEGLLRSALPDLNVYSSGLGALIGKPADSNSIELMSAIGVDIRGHRAQQISNVLATQADLILVMDSEQKLEVQRRHPSATGKVFRLGEPGKYDIPDPYRQPHEAFVEALQLIQRGVDDWVPRIRALA</sequence>
<protein>
    <recommendedName>
        <fullName evidence="2">protein-tyrosine-phosphatase</fullName>
        <ecNumber evidence="2">3.1.3.48</ecNumber>
    </recommendedName>
</protein>
<comment type="catalytic activity">
    <reaction evidence="5">
        <text>O-phospho-L-tyrosyl-[protein] + H2O = L-tyrosyl-[protein] + phosphate</text>
        <dbReference type="Rhea" id="RHEA:10684"/>
        <dbReference type="Rhea" id="RHEA-COMP:10136"/>
        <dbReference type="Rhea" id="RHEA-COMP:20101"/>
        <dbReference type="ChEBI" id="CHEBI:15377"/>
        <dbReference type="ChEBI" id="CHEBI:43474"/>
        <dbReference type="ChEBI" id="CHEBI:46858"/>
        <dbReference type="ChEBI" id="CHEBI:61978"/>
        <dbReference type="EC" id="3.1.3.48"/>
    </reaction>
</comment>
<evidence type="ECO:0000256" key="5">
    <source>
        <dbReference type="ARBA" id="ARBA00051722"/>
    </source>
</evidence>
<evidence type="ECO:0000259" key="6">
    <source>
        <dbReference type="SMART" id="SM00226"/>
    </source>
</evidence>
<dbReference type="InterPro" id="IPR023485">
    <property type="entry name" value="Ptyr_pPase"/>
</dbReference>
<dbReference type="PANTHER" id="PTHR11717">
    <property type="entry name" value="LOW MOLECULAR WEIGHT PROTEIN TYROSINE PHOSPHATASE"/>
    <property type="match status" value="1"/>
</dbReference>
<dbReference type="CDD" id="cd16343">
    <property type="entry name" value="LMWPTP"/>
    <property type="match status" value="1"/>
</dbReference>